<name>M5ESL1_9HYPH</name>
<evidence type="ECO:0000259" key="2">
    <source>
        <dbReference type="Pfam" id="PF13649"/>
    </source>
</evidence>
<keyword evidence="3" id="KW-0808">Transferase</keyword>
<keyword evidence="4" id="KW-1185">Reference proteome</keyword>
<dbReference type="Gene3D" id="3.40.50.150">
    <property type="entry name" value="Vaccinia Virus protein VP39"/>
    <property type="match status" value="1"/>
</dbReference>
<dbReference type="GO" id="GO:0032259">
    <property type="term" value="P:methylation"/>
    <property type="evidence" value="ECO:0007669"/>
    <property type="project" value="UniProtKB-KW"/>
</dbReference>
<evidence type="ECO:0000256" key="1">
    <source>
        <dbReference type="SAM" id="MobiDB-lite"/>
    </source>
</evidence>
<organism evidence="3 4">
    <name type="scientific">Mesorhizobium metallidurans STM 2683</name>
    <dbReference type="NCBI Taxonomy" id="1297569"/>
    <lineage>
        <taxon>Bacteria</taxon>
        <taxon>Pseudomonadati</taxon>
        <taxon>Pseudomonadota</taxon>
        <taxon>Alphaproteobacteria</taxon>
        <taxon>Hyphomicrobiales</taxon>
        <taxon>Phyllobacteriaceae</taxon>
        <taxon>Mesorhizobium</taxon>
    </lineage>
</organism>
<dbReference type="InterPro" id="IPR050508">
    <property type="entry name" value="Methyltransf_Superfamily"/>
</dbReference>
<sequence>MHHLRTGTHAVRSRPTNGPKANQGIGFPRLYDLLLLFLTRGRDRTYREELLDLAGVASGNRVLDVGCGTGTQAIAAWRRVQPGGSVVGVDVSEKMLVAARRKARRAGLDIPFRHADAAELPFEDGGFDVVMITTVLHMVPESRRRPCLSEAGRILRPGGRLLLIDYAGNPDERKHLSAKHGRHGQFDLHNLHGPLAEAGFKHIEGGPLEWLSLHFLRATRA</sequence>
<comment type="caution">
    <text evidence="3">The sequence shown here is derived from an EMBL/GenBank/DDBJ whole genome shotgun (WGS) entry which is preliminary data.</text>
</comment>
<dbReference type="InterPro" id="IPR029063">
    <property type="entry name" value="SAM-dependent_MTases_sf"/>
</dbReference>
<dbReference type="Pfam" id="PF13649">
    <property type="entry name" value="Methyltransf_25"/>
    <property type="match status" value="1"/>
</dbReference>
<dbReference type="eggNOG" id="COG2226">
    <property type="taxonomic scope" value="Bacteria"/>
</dbReference>
<dbReference type="Proteomes" id="UP000012062">
    <property type="component" value="Unassembled WGS sequence"/>
</dbReference>
<proteinExistence type="predicted"/>
<dbReference type="SUPFAM" id="SSF53335">
    <property type="entry name" value="S-adenosyl-L-methionine-dependent methyltransferases"/>
    <property type="match status" value="1"/>
</dbReference>
<dbReference type="PANTHER" id="PTHR42912">
    <property type="entry name" value="METHYLTRANSFERASE"/>
    <property type="match status" value="1"/>
</dbReference>
<evidence type="ECO:0000313" key="4">
    <source>
        <dbReference type="Proteomes" id="UP000012062"/>
    </source>
</evidence>
<dbReference type="GO" id="GO:0004608">
    <property type="term" value="F:phosphatidylethanolamine N-methyltransferase activity"/>
    <property type="evidence" value="ECO:0007669"/>
    <property type="project" value="UniProtKB-EC"/>
</dbReference>
<feature type="region of interest" description="Disordered" evidence="1">
    <location>
        <begin position="1"/>
        <end position="23"/>
    </location>
</feature>
<dbReference type="EC" id="2.1.1.17" evidence="3"/>
<dbReference type="CDD" id="cd02440">
    <property type="entry name" value="AdoMet_MTases"/>
    <property type="match status" value="1"/>
</dbReference>
<dbReference type="InterPro" id="IPR041698">
    <property type="entry name" value="Methyltransf_25"/>
</dbReference>
<feature type="domain" description="Methyltransferase" evidence="2">
    <location>
        <begin position="62"/>
        <end position="159"/>
    </location>
</feature>
<keyword evidence="3" id="KW-0489">Methyltransferase</keyword>
<dbReference type="EMBL" id="CAUM01000134">
    <property type="protein sequence ID" value="CCV07889.1"/>
    <property type="molecule type" value="Genomic_DNA"/>
</dbReference>
<gene>
    <name evidence="3" type="ORF">MESS2_650114</name>
</gene>
<dbReference type="STRING" id="1297569.MESS2_650114"/>
<dbReference type="AlphaFoldDB" id="M5ESL1"/>
<accession>M5ESL1</accession>
<protein>
    <submittedName>
        <fullName evidence="3">Putative Phosphatidylethanolamine N-methyltransferase</fullName>
        <ecNumber evidence="3">2.1.1.17</ecNumber>
    </submittedName>
</protein>
<evidence type="ECO:0000313" key="3">
    <source>
        <dbReference type="EMBL" id="CCV07889.1"/>
    </source>
</evidence>
<reference evidence="3 4" key="1">
    <citation type="submission" date="2013-02" db="EMBL/GenBank/DDBJ databases">
        <authorList>
            <person name="Genoscope - CEA"/>
        </authorList>
    </citation>
    <scope>NUCLEOTIDE SEQUENCE [LARGE SCALE GENOMIC DNA]</scope>
    <source>
        <strain evidence="3 4">STM 2683</strain>
    </source>
</reference>